<sequence>MPLIIITGTPCSGKSHRAHQIAKEFESRINASNDSKRTVVYLPSQHASLDPPDEDTLSYNPPPPSSNPRDTIYDLARLEKTARAEEFSAVKRAVSKNVVVIADAPNYIKGFRYQLFCEAKAAGTRSIVVHTAAREDECVAWNNARLEAWGWQTAFTEGEDRIGSVTGPKTGKDVLGDLHPESHTAIYGDTMLHEASRSRSSSVSAAISDEGEEQLRRKRQADDTMTLKSLYISDKDENSTLPTKNEPTALESIQKQSASSKSTSYPPPSSAPPSPKASLPYSPTSLKSLLMRYEPPSPFSRWDTPLFTIPPTDSHPPYDAIWSAIFPAATKPTSKKALQRERQEEEHARKLQREAEAQAKQIQNGDSTVPPTKQGQQVESVRQHAATILPTATAPNALQVLESTTGEIVKLVLSSARAAGAADGDGGTITISVPIPGEAAMDMELEVPEGLSLSQPPLQRLRRKYTQIQRGGIAHGQGYTQGRRNIAESFAQFLQAEWENST</sequence>
<keyword evidence="6" id="KW-1185">Reference proteome</keyword>
<evidence type="ECO:0000256" key="2">
    <source>
        <dbReference type="ARBA" id="ARBA00022840"/>
    </source>
</evidence>
<feature type="region of interest" description="Disordered" evidence="4">
    <location>
        <begin position="332"/>
        <end position="379"/>
    </location>
</feature>
<comment type="similarity">
    <text evidence="3">Belongs to the KTI12 family.</text>
</comment>
<evidence type="ECO:0000256" key="4">
    <source>
        <dbReference type="SAM" id="MobiDB-lite"/>
    </source>
</evidence>
<evidence type="ECO:0000313" key="5">
    <source>
        <dbReference type="EMBL" id="KAK5099595.1"/>
    </source>
</evidence>
<feature type="compositionally biased region" description="Polar residues" evidence="4">
    <location>
        <begin position="239"/>
        <end position="256"/>
    </location>
</feature>
<dbReference type="SUPFAM" id="SSF52540">
    <property type="entry name" value="P-loop containing nucleoside triphosphate hydrolases"/>
    <property type="match status" value="1"/>
</dbReference>
<dbReference type="Proteomes" id="UP001345013">
    <property type="component" value="Unassembled WGS sequence"/>
</dbReference>
<accession>A0ABR0KL20</accession>
<feature type="region of interest" description="Disordered" evidence="4">
    <location>
        <begin position="46"/>
        <end position="69"/>
    </location>
</feature>
<reference evidence="5 6" key="1">
    <citation type="submission" date="2023-08" db="EMBL/GenBank/DDBJ databases">
        <title>Black Yeasts Isolated from many extreme environments.</title>
        <authorList>
            <person name="Coleine C."/>
            <person name="Stajich J.E."/>
            <person name="Selbmann L."/>
        </authorList>
    </citation>
    <scope>NUCLEOTIDE SEQUENCE [LARGE SCALE GENOMIC DNA]</scope>
    <source>
        <strain evidence="5 6">CCFEE 5885</strain>
    </source>
</reference>
<feature type="region of interest" description="Disordered" evidence="4">
    <location>
        <begin position="198"/>
        <end position="282"/>
    </location>
</feature>
<feature type="compositionally biased region" description="Basic and acidic residues" evidence="4">
    <location>
        <begin position="338"/>
        <end position="357"/>
    </location>
</feature>
<feature type="compositionally biased region" description="Low complexity" evidence="4">
    <location>
        <begin position="198"/>
        <end position="208"/>
    </location>
</feature>
<gene>
    <name evidence="5" type="primary">KTI12</name>
    <name evidence="5" type="ORF">LTR24_001254</name>
</gene>
<name>A0ABR0KL20_9EURO</name>
<feature type="region of interest" description="Disordered" evidence="4">
    <location>
        <begin position="161"/>
        <end position="180"/>
    </location>
</feature>
<evidence type="ECO:0000256" key="3">
    <source>
        <dbReference type="ARBA" id="ARBA00025768"/>
    </source>
</evidence>
<dbReference type="EMBL" id="JAVRRG010000009">
    <property type="protein sequence ID" value="KAK5099595.1"/>
    <property type="molecule type" value="Genomic_DNA"/>
</dbReference>
<comment type="caution">
    <text evidence="5">The sequence shown here is derived from an EMBL/GenBank/DDBJ whole genome shotgun (WGS) entry which is preliminary data.</text>
</comment>
<feature type="compositionally biased region" description="Basic and acidic residues" evidence="4">
    <location>
        <begin position="170"/>
        <end position="180"/>
    </location>
</feature>
<evidence type="ECO:0000256" key="1">
    <source>
        <dbReference type="ARBA" id="ARBA00022741"/>
    </source>
</evidence>
<dbReference type="Gene3D" id="3.40.50.300">
    <property type="entry name" value="P-loop containing nucleotide triphosphate hydrolases"/>
    <property type="match status" value="1"/>
</dbReference>
<dbReference type="InterPro" id="IPR027417">
    <property type="entry name" value="P-loop_NTPase"/>
</dbReference>
<keyword evidence="1" id="KW-0547">Nucleotide-binding</keyword>
<proteinExistence type="inferred from homology"/>
<evidence type="ECO:0000313" key="6">
    <source>
        <dbReference type="Proteomes" id="UP001345013"/>
    </source>
</evidence>
<keyword evidence="2" id="KW-0067">ATP-binding</keyword>
<protein>
    <submittedName>
        <fullName evidence="5">Kti12, chromatin associated</fullName>
    </submittedName>
</protein>
<organism evidence="5 6">
    <name type="scientific">Lithohypha guttulata</name>
    <dbReference type="NCBI Taxonomy" id="1690604"/>
    <lineage>
        <taxon>Eukaryota</taxon>
        <taxon>Fungi</taxon>
        <taxon>Dikarya</taxon>
        <taxon>Ascomycota</taxon>
        <taxon>Pezizomycotina</taxon>
        <taxon>Eurotiomycetes</taxon>
        <taxon>Chaetothyriomycetidae</taxon>
        <taxon>Chaetothyriales</taxon>
        <taxon>Trichomeriaceae</taxon>
        <taxon>Lithohypha</taxon>
    </lineage>
</organism>
<dbReference type="PANTHER" id="PTHR12435">
    <property type="match status" value="1"/>
</dbReference>
<dbReference type="InterPro" id="IPR013641">
    <property type="entry name" value="KTI12/PSTK"/>
</dbReference>
<feature type="compositionally biased region" description="Polar residues" evidence="4">
    <location>
        <begin position="360"/>
        <end position="379"/>
    </location>
</feature>
<dbReference type="Pfam" id="PF08433">
    <property type="entry name" value="KTI12"/>
    <property type="match status" value="2"/>
</dbReference>
<feature type="compositionally biased region" description="Pro residues" evidence="4">
    <location>
        <begin position="265"/>
        <end position="275"/>
    </location>
</feature>